<dbReference type="InterPro" id="IPR018819">
    <property type="entry name" value="Nur1/Mug154"/>
</dbReference>
<sequence length="448" mass="49050">MSQSPLARKRKSLSAFSRAPSQLSRSVTAGALNEAGGPSPKPQSSSDQNAFATPPRERRSRRERDGTPTPAPRQHRIIYSPFATPPAGLSRSSSIPFDMAASAAAARQVNDRPRVATRSGSSPDKKPRFVRRKALWQRILESPGNALDTALFHVPNSVEEVLPPARWANPIALALYVVHWLLLAPLRAVKSEAVLKGEREVVDSIGNRWERRDASARSGVAGYRVAMLYTVLLFVLAGANAAWLFTRYRTYDMQLRSGKEPLRSPHASPVPAPKVRASDGPDDQLPEPDEAPLHKVARLAAKGLWVLLKWVYRSILGAVGARPPATVTGTMRGNSIQSLRVWDPPEFCLAFFCAMPPTAPLIASFLTRQHPFLTPLVLAIAAAVMSHLAACFTQLVKDRMLLSAEVMREYDQRFVYKRVFAPMVDRGVGTSDGKFAVIATLTAAVMLP</sequence>
<dbReference type="Proteomes" id="UP000053611">
    <property type="component" value="Unassembled WGS sequence"/>
</dbReference>
<dbReference type="GO" id="GO:0007096">
    <property type="term" value="P:regulation of exit from mitosis"/>
    <property type="evidence" value="ECO:0007669"/>
    <property type="project" value="TreeGrafter"/>
</dbReference>
<keyword evidence="2 6" id="KW-0812">Transmembrane</keyword>
<name>A0A0J0XEW6_9TREE</name>
<evidence type="ECO:0000256" key="5">
    <source>
        <dbReference type="SAM" id="MobiDB-lite"/>
    </source>
</evidence>
<dbReference type="EMBL" id="KQ087254">
    <property type="protein sequence ID" value="KLT39593.1"/>
    <property type="molecule type" value="Genomic_DNA"/>
</dbReference>
<accession>A0A0J0XEW6</accession>
<dbReference type="Pfam" id="PF10332">
    <property type="entry name" value="DUF2418"/>
    <property type="match status" value="1"/>
</dbReference>
<dbReference type="OrthoDB" id="3363151at2759"/>
<dbReference type="PANTHER" id="PTHR28293">
    <property type="entry name" value="NUCLEAR RIM PROTEIN 1"/>
    <property type="match status" value="1"/>
</dbReference>
<protein>
    <submittedName>
        <fullName evidence="7">Uncharacterized protein</fullName>
    </submittedName>
</protein>
<feature type="transmembrane region" description="Helical" evidence="6">
    <location>
        <begin position="372"/>
        <end position="392"/>
    </location>
</feature>
<evidence type="ECO:0000256" key="1">
    <source>
        <dbReference type="ARBA" id="ARBA00004127"/>
    </source>
</evidence>
<feature type="compositionally biased region" description="Basic and acidic residues" evidence="5">
    <location>
        <begin position="55"/>
        <end position="66"/>
    </location>
</feature>
<organism evidence="7 8">
    <name type="scientific">Cutaneotrichosporon oleaginosum</name>
    <dbReference type="NCBI Taxonomy" id="879819"/>
    <lineage>
        <taxon>Eukaryota</taxon>
        <taxon>Fungi</taxon>
        <taxon>Dikarya</taxon>
        <taxon>Basidiomycota</taxon>
        <taxon>Agaricomycotina</taxon>
        <taxon>Tremellomycetes</taxon>
        <taxon>Trichosporonales</taxon>
        <taxon>Trichosporonaceae</taxon>
        <taxon>Cutaneotrichosporon</taxon>
    </lineage>
</organism>
<comment type="subcellular location">
    <subcellularLocation>
        <location evidence="1">Endomembrane system</location>
        <topology evidence="1">Multi-pass membrane protein</topology>
    </subcellularLocation>
</comment>
<feature type="compositionally biased region" description="Acidic residues" evidence="5">
    <location>
        <begin position="280"/>
        <end position="289"/>
    </location>
</feature>
<feature type="region of interest" description="Disordered" evidence="5">
    <location>
        <begin position="259"/>
        <end position="289"/>
    </location>
</feature>
<dbReference type="PANTHER" id="PTHR28293:SF1">
    <property type="entry name" value="NUCLEAR RIM PROTEIN 1"/>
    <property type="match status" value="1"/>
</dbReference>
<reference evidence="7 8" key="1">
    <citation type="submission" date="2015-03" db="EMBL/GenBank/DDBJ databases">
        <title>Genomics and transcriptomics of the oil-accumulating basidiomycete yeast T. oleaginosus allow insights into substrate utilization and the diverse evolutionary trajectories of mating systems in fungi.</title>
        <authorList>
            <consortium name="DOE Joint Genome Institute"/>
            <person name="Kourist R."/>
            <person name="Kracht O."/>
            <person name="Bracharz F."/>
            <person name="Lipzen A."/>
            <person name="Nolan M."/>
            <person name="Ohm R."/>
            <person name="Grigoriev I."/>
            <person name="Sun S."/>
            <person name="Heitman J."/>
            <person name="Bruck T."/>
            <person name="Nowrousian M."/>
        </authorList>
    </citation>
    <scope>NUCLEOTIDE SEQUENCE [LARGE SCALE GENOMIC DNA]</scope>
    <source>
        <strain evidence="7 8">IBC0246</strain>
    </source>
</reference>
<feature type="compositionally biased region" description="Polar residues" evidence="5">
    <location>
        <begin position="42"/>
        <end position="51"/>
    </location>
</feature>
<feature type="transmembrane region" description="Helical" evidence="6">
    <location>
        <begin position="347"/>
        <end position="366"/>
    </location>
</feature>
<dbReference type="GO" id="GO:0012505">
    <property type="term" value="C:endomembrane system"/>
    <property type="evidence" value="ECO:0007669"/>
    <property type="project" value="UniProtKB-SubCell"/>
</dbReference>
<evidence type="ECO:0000313" key="8">
    <source>
        <dbReference type="Proteomes" id="UP000053611"/>
    </source>
</evidence>
<evidence type="ECO:0000256" key="2">
    <source>
        <dbReference type="ARBA" id="ARBA00022692"/>
    </source>
</evidence>
<dbReference type="AlphaFoldDB" id="A0A0J0XEW6"/>
<evidence type="ECO:0000256" key="6">
    <source>
        <dbReference type="SAM" id="Phobius"/>
    </source>
</evidence>
<gene>
    <name evidence="7" type="ORF">CC85DRAFT_265197</name>
</gene>
<keyword evidence="3 6" id="KW-1133">Transmembrane helix</keyword>
<keyword evidence="8" id="KW-1185">Reference proteome</keyword>
<proteinExistence type="predicted"/>
<keyword evidence="4 6" id="KW-0472">Membrane</keyword>
<evidence type="ECO:0000313" key="7">
    <source>
        <dbReference type="EMBL" id="KLT39593.1"/>
    </source>
</evidence>
<feature type="region of interest" description="Disordered" evidence="5">
    <location>
        <begin position="106"/>
        <end position="126"/>
    </location>
</feature>
<evidence type="ECO:0000256" key="3">
    <source>
        <dbReference type="ARBA" id="ARBA00022989"/>
    </source>
</evidence>
<feature type="region of interest" description="Disordered" evidence="5">
    <location>
        <begin position="1"/>
        <end position="94"/>
    </location>
</feature>
<dbReference type="STRING" id="879819.A0A0J0XEW6"/>
<dbReference type="GO" id="GO:0043007">
    <property type="term" value="P:maintenance of rDNA"/>
    <property type="evidence" value="ECO:0007669"/>
    <property type="project" value="TreeGrafter"/>
</dbReference>
<feature type="transmembrane region" description="Helical" evidence="6">
    <location>
        <begin position="226"/>
        <end position="246"/>
    </location>
</feature>
<evidence type="ECO:0000256" key="4">
    <source>
        <dbReference type="ARBA" id="ARBA00023136"/>
    </source>
</evidence>